<dbReference type="EMBL" id="JAULSN010000001">
    <property type="protein sequence ID" value="KAK3384686.1"/>
    <property type="molecule type" value="Genomic_DNA"/>
</dbReference>
<dbReference type="AlphaFoldDB" id="A0AAE0NNC4"/>
<keyword evidence="2" id="KW-1185">Reference proteome</keyword>
<evidence type="ECO:0000313" key="1">
    <source>
        <dbReference type="EMBL" id="KAK3384686.1"/>
    </source>
</evidence>
<name>A0AAE0NNC4_9PEZI</name>
<evidence type="ECO:0000313" key="2">
    <source>
        <dbReference type="Proteomes" id="UP001287356"/>
    </source>
</evidence>
<reference evidence="1" key="2">
    <citation type="submission" date="2023-06" db="EMBL/GenBank/DDBJ databases">
        <authorList>
            <consortium name="Lawrence Berkeley National Laboratory"/>
            <person name="Haridas S."/>
            <person name="Hensen N."/>
            <person name="Bonometti L."/>
            <person name="Westerberg I."/>
            <person name="Brannstrom I.O."/>
            <person name="Guillou S."/>
            <person name="Cros-Aarteil S."/>
            <person name="Calhoun S."/>
            <person name="Kuo A."/>
            <person name="Mondo S."/>
            <person name="Pangilinan J."/>
            <person name="Riley R."/>
            <person name="Labutti K."/>
            <person name="Andreopoulos B."/>
            <person name="Lipzen A."/>
            <person name="Chen C."/>
            <person name="Yanf M."/>
            <person name="Daum C."/>
            <person name="Ng V."/>
            <person name="Clum A."/>
            <person name="Steindorff A."/>
            <person name="Ohm R."/>
            <person name="Martin F."/>
            <person name="Silar P."/>
            <person name="Natvig D."/>
            <person name="Lalanne C."/>
            <person name="Gautier V."/>
            <person name="Ament-Velasquez S.L."/>
            <person name="Kruys A."/>
            <person name="Hutchinson M.I."/>
            <person name="Powell A.J."/>
            <person name="Barry K."/>
            <person name="Miller A.N."/>
            <person name="Grigoriev I.V."/>
            <person name="Debuchy R."/>
            <person name="Gladieux P."/>
            <person name="Thoren M.H."/>
            <person name="Johannesson H."/>
        </authorList>
    </citation>
    <scope>NUCLEOTIDE SEQUENCE</scope>
    <source>
        <strain evidence="1">CBS 958.72</strain>
    </source>
</reference>
<protein>
    <submittedName>
        <fullName evidence="1">Uncharacterized protein</fullName>
    </submittedName>
</protein>
<gene>
    <name evidence="1" type="ORF">B0T24DRAFT_94841</name>
</gene>
<comment type="caution">
    <text evidence="1">The sequence shown here is derived from an EMBL/GenBank/DDBJ whole genome shotgun (WGS) entry which is preliminary data.</text>
</comment>
<dbReference type="Proteomes" id="UP001287356">
    <property type="component" value="Unassembled WGS sequence"/>
</dbReference>
<reference evidence="1" key="1">
    <citation type="journal article" date="2023" name="Mol. Phylogenet. Evol.">
        <title>Genome-scale phylogeny and comparative genomics of the fungal order Sordariales.</title>
        <authorList>
            <person name="Hensen N."/>
            <person name="Bonometti L."/>
            <person name="Westerberg I."/>
            <person name="Brannstrom I.O."/>
            <person name="Guillou S."/>
            <person name="Cros-Aarteil S."/>
            <person name="Calhoun S."/>
            <person name="Haridas S."/>
            <person name="Kuo A."/>
            <person name="Mondo S."/>
            <person name="Pangilinan J."/>
            <person name="Riley R."/>
            <person name="LaButti K."/>
            <person name="Andreopoulos B."/>
            <person name="Lipzen A."/>
            <person name="Chen C."/>
            <person name="Yan M."/>
            <person name="Daum C."/>
            <person name="Ng V."/>
            <person name="Clum A."/>
            <person name="Steindorff A."/>
            <person name="Ohm R.A."/>
            <person name="Martin F."/>
            <person name="Silar P."/>
            <person name="Natvig D.O."/>
            <person name="Lalanne C."/>
            <person name="Gautier V."/>
            <person name="Ament-Velasquez S.L."/>
            <person name="Kruys A."/>
            <person name="Hutchinson M.I."/>
            <person name="Powell A.J."/>
            <person name="Barry K."/>
            <person name="Miller A.N."/>
            <person name="Grigoriev I.V."/>
            <person name="Debuchy R."/>
            <person name="Gladieux P."/>
            <person name="Hiltunen Thoren M."/>
            <person name="Johannesson H."/>
        </authorList>
    </citation>
    <scope>NUCLEOTIDE SEQUENCE</scope>
    <source>
        <strain evidence="1">CBS 958.72</strain>
    </source>
</reference>
<sequence length="189" mass="21402">MLPKSSVDYKQLKQTLVEKDFRHTTHASLGPSGTFFIKGTADKELFPGTDQPLLICLAFESFPEEDPGMISRTWWGHSNTYVVEPTDGSRTWSLGNNYAGLSDYIRRGINGCSEINALALDQKNGQSWIIIFTNGEVAYTRRANKSDDKFDHFEFEEFATRNFGCDFGFVEEIKEGSHPEVQWSNVQAK</sequence>
<organism evidence="1 2">
    <name type="scientific">Lasiosphaeria ovina</name>
    <dbReference type="NCBI Taxonomy" id="92902"/>
    <lineage>
        <taxon>Eukaryota</taxon>
        <taxon>Fungi</taxon>
        <taxon>Dikarya</taxon>
        <taxon>Ascomycota</taxon>
        <taxon>Pezizomycotina</taxon>
        <taxon>Sordariomycetes</taxon>
        <taxon>Sordariomycetidae</taxon>
        <taxon>Sordariales</taxon>
        <taxon>Lasiosphaeriaceae</taxon>
        <taxon>Lasiosphaeria</taxon>
    </lineage>
</organism>
<proteinExistence type="predicted"/>
<accession>A0AAE0NNC4</accession>